<gene>
    <name evidence="1" type="ORF">C8Q69DRAFT_472275</name>
</gene>
<dbReference type="AlphaFoldDB" id="A0A443HQ87"/>
<reference evidence="1 2" key="1">
    <citation type="journal article" date="2018" name="Front. Microbiol.">
        <title>Genomic and genetic insights into a cosmopolitan fungus, Paecilomyces variotii (Eurotiales).</title>
        <authorList>
            <person name="Urquhart A.S."/>
            <person name="Mondo S.J."/>
            <person name="Makela M.R."/>
            <person name="Hane J.K."/>
            <person name="Wiebenga A."/>
            <person name="He G."/>
            <person name="Mihaltcheva S."/>
            <person name="Pangilinan J."/>
            <person name="Lipzen A."/>
            <person name="Barry K."/>
            <person name="de Vries R.P."/>
            <person name="Grigoriev I.V."/>
            <person name="Idnurm A."/>
        </authorList>
    </citation>
    <scope>NUCLEOTIDE SEQUENCE [LARGE SCALE GENOMIC DNA]</scope>
    <source>
        <strain evidence="1 2">CBS 101075</strain>
    </source>
</reference>
<dbReference type="RefSeq" id="XP_028483643.1">
    <property type="nucleotide sequence ID" value="XM_028630971.1"/>
</dbReference>
<proteinExistence type="predicted"/>
<name>A0A443HQ87_BYSSP</name>
<sequence>MLTEIEGDLFDAPDGAVLIHSCNCMGNWGKGIARGFKEKFPGAFEIYRAHCKSLLSKREYATQSDRTVQLPEGTALIIPPQEKDYLPQLSKGRKRGRNADSIQTGSKKKHWIVCLFTSQRPGRHLSSPDVILANTRAAIEDMKRQLVALQDSGEARGIDSTDVAMIPGELWSCRFNSGLFGVDWRLSKQILMDADLDVTVVRPRDG</sequence>
<evidence type="ECO:0000313" key="2">
    <source>
        <dbReference type="Proteomes" id="UP000283841"/>
    </source>
</evidence>
<protein>
    <submittedName>
        <fullName evidence="1">ADP-ribose 1''-phosphate phosphatase</fullName>
    </submittedName>
</protein>
<keyword evidence="2" id="KW-1185">Reference proteome</keyword>
<dbReference type="GeneID" id="39600248"/>
<dbReference type="PANTHER" id="PTHR12521">
    <property type="entry name" value="PROTEIN C6ORF130"/>
    <property type="match status" value="1"/>
</dbReference>
<dbReference type="Proteomes" id="UP000283841">
    <property type="component" value="Unassembled WGS sequence"/>
</dbReference>
<comment type="caution">
    <text evidence="1">The sequence shown here is derived from an EMBL/GenBank/DDBJ whole genome shotgun (WGS) entry which is preliminary data.</text>
</comment>
<dbReference type="EMBL" id="RCNU01000008">
    <property type="protein sequence ID" value="RWQ93998.1"/>
    <property type="molecule type" value="Genomic_DNA"/>
</dbReference>
<dbReference type="SUPFAM" id="SSF52949">
    <property type="entry name" value="Macro domain-like"/>
    <property type="match status" value="1"/>
</dbReference>
<dbReference type="Gene3D" id="3.40.220.10">
    <property type="entry name" value="Leucine Aminopeptidase, subunit E, domain 1"/>
    <property type="match status" value="1"/>
</dbReference>
<dbReference type="InterPro" id="IPR043472">
    <property type="entry name" value="Macro_dom-like"/>
</dbReference>
<evidence type="ECO:0000313" key="1">
    <source>
        <dbReference type="EMBL" id="RWQ93998.1"/>
    </source>
</evidence>
<organism evidence="1 2">
    <name type="scientific">Byssochlamys spectabilis</name>
    <name type="common">Paecilomyces variotii</name>
    <dbReference type="NCBI Taxonomy" id="264951"/>
    <lineage>
        <taxon>Eukaryota</taxon>
        <taxon>Fungi</taxon>
        <taxon>Dikarya</taxon>
        <taxon>Ascomycota</taxon>
        <taxon>Pezizomycotina</taxon>
        <taxon>Eurotiomycetes</taxon>
        <taxon>Eurotiomycetidae</taxon>
        <taxon>Eurotiales</taxon>
        <taxon>Thermoascaceae</taxon>
        <taxon>Paecilomyces</taxon>
    </lineage>
</organism>
<dbReference type="VEuPathDB" id="FungiDB:C8Q69DRAFT_472275"/>
<accession>A0A443HQ87</accession>
<dbReference type="GO" id="GO:0140291">
    <property type="term" value="P:peptidyl-glutamate ADP-deribosylation"/>
    <property type="evidence" value="ECO:0007669"/>
    <property type="project" value="TreeGrafter"/>
</dbReference>
<dbReference type="InterPro" id="IPR050892">
    <property type="entry name" value="ADP-ribose_metab_enzymes"/>
</dbReference>
<dbReference type="STRING" id="264951.A0A443HQ87"/>
<dbReference type="PANTHER" id="PTHR12521:SF0">
    <property type="entry name" value="ADP-RIBOSE GLYCOHYDROLASE OARD1"/>
    <property type="match status" value="1"/>
</dbReference>